<feature type="domain" description="Tf2-1-like SH3-like" evidence="2">
    <location>
        <begin position="110"/>
        <end position="172"/>
    </location>
</feature>
<dbReference type="InterPro" id="IPR056924">
    <property type="entry name" value="SH3_Tf2-1"/>
</dbReference>
<feature type="coiled-coil region" evidence="1">
    <location>
        <begin position="73"/>
        <end position="100"/>
    </location>
</feature>
<gene>
    <name evidence="3" type="ORF">FSB_LOCUS9269</name>
</gene>
<sequence>MSHFIPCRKSNDASHVAALFSGMSINFMDCLCPSFLTPLLENSVEEASNPASVLDLVPLLVPKKVHPKAEELATILQQEHQQVKLKLEVANAKYKAAADQHRKQVIFEVGDLAWVLITKDKRPEGQYSKLRPRKYGPCRNLKRINANAYEVELPKNMAISNTFNVQHLSAYHDPNAIKST</sequence>
<proteinExistence type="predicted"/>
<protein>
    <recommendedName>
        <fullName evidence="2">Tf2-1-like SH3-like domain-containing protein</fullName>
    </recommendedName>
</protein>
<dbReference type="PANTHER" id="PTHR35046">
    <property type="entry name" value="ZINC KNUCKLE (CCHC-TYPE) FAMILY PROTEIN"/>
    <property type="match status" value="1"/>
</dbReference>
<evidence type="ECO:0000256" key="1">
    <source>
        <dbReference type="SAM" id="Coils"/>
    </source>
</evidence>
<keyword evidence="1" id="KW-0175">Coiled coil</keyword>
<reference evidence="3" key="1">
    <citation type="submission" date="2018-02" db="EMBL/GenBank/DDBJ databases">
        <authorList>
            <person name="Cohen D.B."/>
            <person name="Kent A.D."/>
        </authorList>
    </citation>
    <scope>NUCLEOTIDE SEQUENCE</scope>
</reference>
<dbReference type="Pfam" id="PF24626">
    <property type="entry name" value="SH3_Tf2-1"/>
    <property type="match status" value="1"/>
</dbReference>
<dbReference type="AlphaFoldDB" id="A0A2N9ERF7"/>
<name>A0A2N9ERF7_FAGSY</name>
<evidence type="ECO:0000313" key="3">
    <source>
        <dbReference type="EMBL" id="SPC81387.1"/>
    </source>
</evidence>
<dbReference type="PANTHER" id="PTHR35046:SF26">
    <property type="entry name" value="RNA-DIRECTED DNA POLYMERASE"/>
    <property type="match status" value="1"/>
</dbReference>
<organism evidence="3">
    <name type="scientific">Fagus sylvatica</name>
    <name type="common">Beechnut</name>
    <dbReference type="NCBI Taxonomy" id="28930"/>
    <lineage>
        <taxon>Eukaryota</taxon>
        <taxon>Viridiplantae</taxon>
        <taxon>Streptophyta</taxon>
        <taxon>Embryophyta</taxon>
        <taxon>Tracheophyta</taxon>
        <taxon>Spermatophyta</taxon>
        <taxon>Magnoliopsida</taxon>
        <taxon>eudicotyledons</taxon>
        <taxon>Gunneridae</taxon>
        <taxon>Pentapetalae</taxon>
        <taxon>rosids</taxon>
        <taxon>fabids</taxon>
        <taxon>Fagales</taxon>
        <taxon>Fagaceae</taxon>
        <taxon>Fagus</taxon>
    </lineage>
</organism>
<evidence type="ECO:0000259" key="2">
    <source>
        <dbReference type="Pfam" id="PF24626"/>
    </source>
</evidence>
<dbReference type="EMBL" id="OIVN01000513">
    <property type="protein sequence ID" value="SPC81387.1"/>
    <property type="molecule type" value="Genomic_DNA"/>
</dbReference>
<accession>A0A2N9ERF7</accession>